<protein>
    <submittedName>
        <fullName evidence="1">Uncharacterized protein</fullName>
    </submittedName>
</protein>
<name>A0A6L2J6I5_TANCI</name>
<dbReference type="AlphaFoldDB" id="A0A6L2J6I5"/>
<comment type="caution">
    <text evidence="1">The sequence shown here is derived from an EMBL/GenBank/DDBJ whole genome shotgun (WGS) entry which is preliminary data.</text>
</comment>
<evidence type="ECO:0000313" key="1">
    <source>
        <dbReference type="EMBL" id="GEU32663.1"/>
    </source>
</evidence>
<sequence>MWRLLRRAILALCHPSTLREVKTSSTFEIGNANIDVIPRTRHGCNYDLGVATPPRYVHRKTMLRLRGKKGNNVVKKELIVAMKGEFYFAKFIINTKEDDVEPGVILGRLFMRLAKGIVDFSNGMITIYPKPDPFEDDSEKTEKSSDAGDHLTQEEAAKEAFLIRNSQKFALLEEVRPIIETMAYHDKYKKNLDEIWKDKVELDGKIVKEEEEAVKRIKGIAESDSDDEEEYQIKRNKFGAPIYVPKHASYLKCNDPADRSLAIQTVTNIFCKISVWKKTMGTHDDEAGSSRSKRSTQHKTVEEVLRLQVHHEFLLWEGCSREAKSRYNTILANFLPRYIYSPCVVKWDVLNRIGCDVDIDDMLRIRLREAGSDEEIFTSVA</sequence>
<proteinExistence type="predicted"/>
<organism evidence="1">
    <name type="scientific">Tanacetum cinerariifolium</name>
    <name type="common">Dalmatian daisy</name>
    <name type="synonym">Chrysanthemum cinerariifolium</name>
    <dbReference type="NCBI Taxonomy" id="118510"/>
    <lineage>
        <taxon>Eukaryota</taxon>
        <taxon>Viridiplantae</taxon>
        <taxon>Streptophyta</taxon>
        <taxon>Embryophyta</taxon>
        <taxon>Tracheophyta</taxon>
        <taxon>Spermatophyta</taxon>
        <taxon>Magnoliopsida</taxon>
        <taxon>eudicotyledons</taxon>
        <taxon>Gunneridae</taxon>
        <taxon>Pentapetalae</taxon>
        <taxon>asterids</taxon>
        <taxon>campanulids</taxon>
        <taxon>Asterales</taxon>
        <taxon>Asteraceae</taxon>
        <taxon>Asteroideae</taxon>
        <taxon>Anthemideae</taxon>
        <taxon>Anthemidinae</taxon>
        <taxon>Tanacetum</taxon>
    </lineage>
</organism>
<accession>A0A6L2J6I5</accession>
<gene>
    <name evidence="1" type="ORF">Tci_004641</name>
</gene>
<reference evidence="1" key="1">
    <citation type="journal article" date="2019" name="Sci. Rep.">
        <title>Draft genome of Tanacetum cinerariifolium, the natural source of mosquito coil.</title>
        <authorList>
            <person name="Yamashiro T."/>
            <person name="Shiraishi A."/>
            <person name="Satake H."/>
            <person name="Nakayama K."/>
        </authorList>
    </citation>
    <scope>NUCLEOTIDE SEQUENCE</scope>
</reference>
<dbReference type="EMBL" id="BKCJ010000379">
    <property type="protein sequence ID" value="GEU32663.1"/>
    <property type="molecule type" value="Genomic_DNA"/>
</dbReference>